<feature type="repeat" description="WD" evidence="6">
    <location>
        <begin position="454"/>
        <end position="483"/>
    </location>
</feature>
<dbReference type="Proteomes" id="UP001194468">
    <property type="component" value="Unassembled WGS sequence"/>
</dbReference>
<dbReference type="GO" id="GO:0030674">
    <property type="term" value="F:protein-macromolecule adaptor activity"/>
    <property type="evidence" value="ECO:0007669"/>
    <property type="project" value="TreeGrafter"/>
</dbReference>
<organism evidence="9 10">
    <name type="scientific">Boletus edulis BED1</name>
    <dbReference type="NCBI Taxonomy" id="1328754"/>
    <lineage>
        <taxon>Eukaryota</taxon>
        <taxon>Fungi</taxon>
        <taxon>Dikarya</taxon>
        <taxon>Basidiomycota</taxon>
        <taxon>Agaricomycotina</taxon>
        <taxon>Agaricomycetes</taxon>
        <taxon>Agaricomycetidae</taxon>
        <taxon>Boletales</taxon>
        <taxon>Boletineae</taxon>
        <taxon>Boletaceae</taxon>
        <taxon>Boletoideae</taxon>
        <taxon>Boletus</taxon>
    </lineage>
</organism>
<comment type="caution">
    <text evidence="9">The sequence shown here is derived from an EMBL/GenBank/DDBJ whole genome shotgun (WGS) entry which is preliminary data.</text>
</comment>
<keyword evidence="4" id="KW-0833">Ubl conjugation pathway</keyword>
<feature type="repeat" description="WD" evidence="6">
    <location>
        <begin position="172"/>
        <end position="213"/>
    </location>
</feature>
<evidence type="ECO:0000256" key="6">
    <source>
        <dbReference type="PROSITE-ProRule" id="PRU00221"/>
    </source>
</evidence>
<sequence length="515" mass="56118">MAHQCVLLNSTNTLSHGNSPSTLEDVPLKRRPPTPDETPAKRPCLTRPACHDGEAGSNGDAENFIKSNAHRHTIFSLLQTSSRRPPSSSSRIILPSRLILQSFVSSHRSDGFKCSSLADDTFVTPPYACAFSYGAKRCGTPLLAVATEEGSVSVLDTSKRREWDFEPQRTTFQPHENGIFDVKWSLDDSMLATASGDKSTRISSVETQNLLQLLQTHTGSVKCIAWDPSHRDILSTGSRDGKVCVWDLRIASSRAGLGDGVPVLQPVITIHDAHGQMKSTSRRRKLTPLPRSVTSVLYTGTRSHALISSGSFDGILKLWDIRLPVPDDPKRQIKSPCASSPDDATTMNSPTCRPRGISSLCAGFGPTSGLLFALGADSRLYTYSSPSLMPVEAETHPNLRASFYVRLASSPCGRWLASGCSGKNGSSFLFDVSNAARLSASPHSRKSLAAAVELRGQTGEVGAVDWAYETLATCADDGTVRLWRPNYDVYQKCLSDPDAERWNWSWSQDAYPCER</sequence>
<dbReference type="SMART" id="SM00320">
    <property type="entry name" value="WD40"/>
    <property type="match status" value="4"/>
</dbReference>
<comment type="similarity">
    <text evidence="5">Belongs to the WD repeat cdt2 family.</text>
</comment>
<dbReference type="PROSITE" id="PS00678">
    <property type="entry name" value="WD_REPEATS_1"/>
    <property type="match status" value="2"/>
</dbReference>
<dbReference type="PANTHER" id="PTHR22852:SF0">
    <property type="entry name" value="DENTICLELESS PROTEIN HOMOLOG"/>
    <property type="match status" value="1"/>
</dbReference>
<evidence type="ECO:0000256" key="5">
    <source>
        <dbReference type="ARBA" id="ARBA00038344"/>
    </source>
</evidence>
<dbReference type="Pfam" id="PF12894">
    <property type="entry name" value="ANAPC4_WD40"/>
    <property type="match status" value="1"/>
</dbReference>
<evidence type="ECO:0000313" key="10">
    <source>
        <dbReference type="Proteomes" id="UP001194468"/>
    </source>
</evidence>
<reference evidence="9" key="2">
    <citation type="journal article" date="2020" name="Nat. Commun.">
        <title>Large-scale genome sequencing of mycorrhizal fungi provides insights into the early evolution of symbiotic traits.</title>
        <authorList>
            <person name="Miyauchi S."/>
            <person name="Kiss E."/>
            <person name="Kuo A."/>
            <person name="Drula E."/>
            <person name="Kohler A."/>
            <person name="Sanchez-Garcia M."/>
            <person name="Morin E."/>
            <person name="Andreopoulos B."/>
            <person name="Barry K.W."/>
            <person name="Bonito G."/>
            <person name="Buee M."/>
            <person name="Carver A."/>
            <person name="Chen C."/>
            <person name="Cichocki N."/>
            <person name="Clum A."/>
            <person name="Culley D."/>
            <person name="Crous P.W."/>
            <person name="Fauchery L."/>
            <person name="Girlanda M."/>
            <person name="Hayes R.D."/>
            <person name="Keri Z."/>
            <person name="LaButti K."/>
            <person name="Lipzen A."/>
            <person name="Lombard V."/>
            <person name="Magnuson J."/>
            <person name="Maillard F."/>
            <person name="Murat C."/>
            <person name="Nolan M."/>
            <person name="Ohm R.A."/>
            <person name="Pangilinan J."/>
            <person name="Pereira M.F."/>
            <person name="Perotto S."/>
            <person name="Peter M."/>
            <person name="Pfister S."/>
            <person name="Riley R."/>
            <person name="Sitrit Y."/>
            <person name="Stielow J.B."/>
            <person name="Szollosi G."/>
            <person name="Zifcakova L."/>
            <person name="Stursova M."/>
            <person name="Spatafora J.W."/>
            <person name="Tedersoo L."/>
            <person name="Vaario L.M."/>
            <person name="Yamada A."/>
            <person name="Yan M."/>
            <person name="Wang P."/>
            <person name="Xu J."/>
            <person name="Bruns T."/>
            <person name="Baldrian P."/>
            <person name="Vilgalys R."/>
            <person name="Dunand C."/>
            <person name="Henrissat B."/>
            <person name="Grigoriev I.V."/>
            <person name="Hibbett D."/>
            <person name="Nagy L.G."/>
            <person name="Martin F.M."/>
        </authorList>
    </citation>
    <scope>NUCLEOTIDE SEQUENCE</scope>
    <source>
        <strain evidence="9">BED1</strain>
    </source>
</reference>
<feature type="region of interest" description="Disordered" evidence="7">
    <location>
        <begin position="330"/>
        <end position="350"/>
    </location>
</feature>
<dbReference type="SUPFAM" id="SSF50978">
    <property type="entry name" value="WD40 repeat-like"/>
    <property type="match status" value="1"/>
</dbReference>
<dbReference type="InterPro" id="IPR036322">
    <property type="entry name" value="WD40_repeat_dom_sf"/>
</dbReference>
<dbReference type="InterPro" id="IPR015943">
    <property type="entry name" value="WD40/YVTN_repeat-like_dom_sf"/>
</dbReference>
<dbReference type="GO" id="GO:0005634">
    <property type="term" value="C:nucleus"/>
    <property type="evidence" value="ECO:0007669"/>
    <property type="project" value="TreeGrafter"/>
</dbReference>
<dbReference type="InterPro" id="IPR019775">
    <property type="entry name" value="WD40_repeat_CS"/>
</dbReference>
<keyword evidence="10" id="KW-1185">Reference proteome</keyword>
<dbReference type="InterPro" id="IPR020472">
    <property type="entry name" value="WD40_PAC1"/>
</dbReference>
<dbReference type="Pfam" id="PF00400">
    <property type="entry name" value="WD40"/>
    <property type="match status" value="2"/>
</dbReference>
<dbReference type="AlphaFoldDB" id="A0AAD4C8A1"/>
<dbReference type="EMBL" id="WHUW01000002">
    <property type="protein sequence ID" value="KAF8450747.1"/>
    <property type="molecule type" value="Genomic_DNA"/>
</dbReference>
<proteinExistence type="inferred from homology"/>
<gene>
    <name evidence="9" type="ORF">L210DRAFT_3618338</name>
</gene>
<keyword evidence="2 6" id="KW-0853">WD repeat</keyword>
<feature type="compositionally biased region" description="Polar residues" evidence="7">
    <location>
        <begin position="9"/>
        <end position="22"/>
    </location>
</feature>
<protein>
    <submittedName>
        <fullName evidence="9">WD40-repeat-containing domain protein</fullName>
    </submittedName>
</protein>
<evidence type="ECO:0000256" key="2">
    <source>
        <dbReference type="ARBA" id="ARBA00022574"/>
    </source>
</evidence>
<dbReference type="InterPro" id="IPR051865">
    <property type="entry name" value="WD-repeat_CDT2_adapter"/>
</dbReference>
<dbReference type="InterPro" id="IPR001680">
    <property type="entry name" value="WD40_rpt"/>
</dbReference>
<evidence type="ECO:0000256" key="3">
    <source>
        <dbReference type="ARBA" id="ARBA00022737"/>
    </source>
</evidence>
<dbReference type="PROSITE" id="PS50294">
    <property type="entry name" value="WD_REPEATS_REGION"/>
    <property type="match status" value="1"/>
</dbReference>
<reference evidence="9" key="1">
    <citation type="submission" date="2019-10" db="EMBL/GenBank/DDBJ databases">
        <authorList>
            <consortium name="DOE Joint Genome Institute"/>
            <person name="Kuo A."/>
            <person name="Miyauchi S."/>
            <person name="Kiss E."/>
            <person name="Drula E."/>
            <person name="Kohler A."/>
            <person name="Sanchez-Garcia M."/>
            <person name="Andreopoulos B."/>
            <person name="Barry K.W."/>
            <person name="Bonito G."/>
            <person name="Buee M."/>
            <person name="Carver A."/>
            <person name="Chen C."/>
            <person name="Cichocki N."/>
            <person name="Clum A."/>
            <person name="Culley D."/>
            <person name="Crous P.W."/>
            <person name="Fauchery L."/>
            <person name="Girlanda M."/>
            <person name="Hayes R."/>
            <person name="Keri Z."/>
            <person name="LaButti K."/>
            <person name="Lipzen A."/>
            <person name="Lombard V."/>
            <person name="Magnuson J."/>
            <person name="Maillard F."/>
            <person name="Morin E."/>
            <person name="Murat C."/>
            <person name="Nolan M."/>
            <person name="Ohm R."/>
            <person name="Pangilinan J."/>
            <person name="Pereira M."/>
            <person name="Perotto S."/>
            <person name="Peter M."/>
            <person name="Riley R."/>
            <person name="Sitrit Y."/>
            <person name="Stielow B."/>
            <person name="Szollosi G."/>
            <person name="Zifcakova L."/>
            <person name="Stursova M."/>
            <person name="Spatafora J.W."/>
            <person name="Tedersoo L."/>
            <person name="Vaario L.-M."/>
            <person name="Yamada A."/>
            <person name="Yan M."/>
            <person name="Wang P."/>
            <person name="Xu J."/>
            <person name="Bruns T."/>
            <person name="Baldrian P."/>
            <person name="Vilgalys R."/>
            <person name="Henrissat B."/>
            <person name="Grigoriev I.V."/>
            <person name="Hibbett D."/>
            <person name="Nagy L.G."/>
            <person name="Martin F.M."/>
        </authorList>
    </citation>
    <scope>NUCLEOTIDE SEQUENCE</scope>
    <source>
        <strain evidence="9">BED1</strain>
    </source>
</reference>
<accession>A0AAD4C8A1</accession>
<evidence type="ECO:0000256" key="1">
    <source>
        <dbReference type="ARBA" id="ARBA00004906"/>
    </source>
</evidence>
<keyword evidence="3" id="KW-0677">Repeat</keyword>
<dbReference type="PRINTS" id="PR00320">
    <property type="entry name" value="GPROTEINBRPT"/>
</dbReference>
<evidence type="ECO:0000256" key="4">
    <source>
        <dbReference type="ARBA" id="ARBA00022786"/>
    </source>
</evidence>
<comment type="pathway">
    <text evidence="1">Protein modification; protein ubiquitination.</text>
</comment>
<evidence type="ECO:0000259" key="8">
    <source>
        <dbReference type="Pfam" id="PF12894"/>
    </source>
</evidence>
<dbReference type="PROSITE" id="PS50082">
    <property type="entry name" value="WD_REPEATS_2"/>
    <property type="match status" value="3"/>
</dbReference>
<dbReference type="PANTHER" id="PTHR22852">
    <property type="entry name" value="LETHAL 2 DENTICLELESS PROTEIN RETINOIC ACID-REGULATED NUCLEAR MATRIX-ASSOCIATED PROTEIN"/>
    <property type="match status" value="1"/>
</dbReference>
<dbReference type="GO" id="GO:0043161">
    <property type="term" value="P:proteasome-mediated ubiquitin-dependent protein catabolic process"/>
    <property type="evidence" value="ECO:0007669"/>
    <property type="project" value="TreeGrafter"/>
</dbReference>
<dbReference type="InterPro" id="IPR024977">
    <property type="entry name" value="Apc4-like_WD40_dom"/>
</dbReference>
<feature type="region of interest" description="Disordered" evidence="7">
    <location>
        <begin position="9"/>
        <end position="57"/>
    </location>
</feature>
<name>A0AAD4C8A1_BOLED</name>
<feature type="domain" description="Anaphase-promoting complex subunit 4-like WD40" evidence="8">
    <location>
        <begin position="142"/>
        <end position="227"/>
    </location>
</feature>
<evidence type="ECO:0000256" key="7">
    <source>
        <dbReference type="SAM" id="MobiDB-lite"/>
    </source>
</evidence>
<dbReference type="Gene3D" id="2.130.10.10">
    <property type="entry name" value="YVTN repeat-like/Quinoprotein amine dehydrogenase"/>
    <property type="match status" value="2"/>
</dbReference>
<evidence type="ECO:0000313" key="9">
    <source>
        <dbReference type="EMBL" id="KAF8450747.1"/>
    </source>
</evidence>
<feature type="repeat" description="WD" evidence="6">
    <location>
        <begin position="214"/>
        <end position="249"/>
    </location>
</feature>